<reference evidence="1" key="1">
    <citation type="journal article" date="2015" name="Nature">
        <title>Complex archaea that bridge the gap between prokaryotes and eukaryotes.</title>
        <authorList>
            <person name="Spang A."/>
            <person name="Saw J.H."/>
            <person name="Jorgensen S.L."/>
            <person name="Zaremba-Niedzwiedzka K."/>
            <person name="Martijn J."/>
            <person name="Lind A.E."/>
            <person name="van Eijk R."/>
            <person name="Schleper C."/>
            <person name="Guy L."/>
            <person name="Ettema T.J."/>
        </authorList>
    </citation>
    <scope>NUCLEOTIDE SEQUENCE</scope>
</reference>
<evidence type="ECO:0000313" key="1">
    <source>
        <dbReference type="EMBL" id="KKM23168.1"/>
    </source>
</evidence>
<sequence>MTLRVRLIIDMECVGRAEGSAARDRVWDSLRHLEGVEHLTITEVPGPEPTPPEIKSGGLTTVEINEAILGTDVKG</sequence>
<comment type="caution">
    <text evidence="1">The sequence shown here is derived from an EMBL/GenBank/DDBJ whole genome shotgun (WGS) entry which is preliminary data.</text>
</comment>
<protein>
    <submittedName>
        <fullName evidence="1">Uncharacterized protein</fullName>
    </submittedName>
</protein>
<organism evidence="1">
    <name type="scientific">marine sediment metagenome</name>
    <dbReference type="NCBI Taxonomy" id="412755"/>
    <lineage>
        <taxon>unclassified sequences</taxon>
        <taxon>metagenomes</taxon>
        <taxon>ecological metagenomes</taxon>
    </lineage>
</organism>
<accession>A0A0F9KLX1</accession>
<dbReference type="EMBL" id="LAZR01013187">
    <property type="protein sequence ID" value="KKM23168.1"/>
    <property type="molecule type" value="Genomic_DNA"/>
</dbReference>
<feature type="non-terminal residue" evidence="1">
    <location>
        <position position="75"/>
    </location>
</feature>
<dbReference type="AlphaFoldDB" id="A0A0F9KLX1"/>
<name>A0A0F9KLX1_9ZZZZ</name>
<proteinExistence type="predicted"/>
<gene>
    <name evidence="1" type="ORF">LCGC14_1617990</name>
</gene>